<evidence type="ECO:0000256" key="7">
    <source>
        <dbReference type="ARBA" id="ARBA00023004"/>
    </source>
</evidence>
<dbReference type="SUPFAM" id="SSF53706">
    <property type="entry name" value="Formate dehydrogenase/DMSO reductase, domains 1-3"/>
    <property type="match status" value="1"/>
</dbReference>
<dbReference type="PANTHER" id="PTHR43598:SF7">
    <property type="entry name" value="FORMATE DEHYDROGENASE, NITRATE-INDUCIBLE, MAJOR SUBUNIT"/>
    <property type="match status" value="1"/>
</dbReference>
<evidence type="ECO:0000313" key="10">
    <source>
        <dbReference type="EMBL" id="GAA57997.1"/>
    </source>
</evidence>
<keyword evidence="7" id="KW-0408">Iron</keyword>
<dbReference type="PROSITE" id="PS00551">
    <property type="entry name" value="MOLYBDOPTERIN_PROK_1"/>
    <property type="match status" value="1"/>
</dbReference>
<keyword evidence="6" id="KW-0560">Oxidoreductase</keyword>
<evidence type="ECO:0000256" key="5">
    <source>
        <dbReference type="ARBA" id="ARBA00022723"/>
    </source>
</evidence>
<dbReference type="GO" id="GO:0009055">
    <property type="term" value="F:electron transfer activity"/>
    <property type="evidence" value="ECO:0007669"/>
    <property type="project" value="TreeGrafter"/>
</dbReference>
<keyword evidence="4" id="KW-0004">4Fe-4S</keyword>
<dbReference type="Proteomes" id="UP000008909">
    <property type="component" value="Unassembled WGS sequence"/>
</dbReference>
<evidence type="ECO:0000256" key="3">
    <source>
        <dbReference type="ARBA" id="ARBA00010312"/>
    </source>
</evidence>
<organism evidence="10 11">
    <name type="scientific">Clonorchis sinensis</name>
    <name type="common">Chinese liver fluke</name>
    <dbReference type="NCBI Taxonomy" id="79923"/>
    <lineage>
        <taxon>Eukaryota</taxon>
        <taxon>Metazoa</taxon>
        <taxon>Spiralia</taxon>
        <taxon>Lophotrochozoa</taxon>
        <taxon>Platyhelminthes</taxon>
        <taxon>Trematoda</taxon>
        <taxon>Digenea</taxon>
        <taxon>Opisthorchiida</taxon>
        <taxon>Opisthorchiata</taxon>
        <taxon>Opisthorchiidae</taxon>
        <taxon>Clonorchis</taxon>
    </lineage>
</organism>
<name>G7YYG8_CLOSI</name>
<dbReference type="GO" id="GO:0016491">
    <property type="term" value="F:oxidoreductase activity"/>
    <property type="evidence" value="ECO:0007669"/>
    <property type="project" value="UniProtKB-KW"/>
</dbReference>
<evidence type="ECO:0000256" key="2">
    <source>
        <dbReference type="ARBA" id="ARBA00004196"/>
    </source>
</evidence>
<dbReference type="EMBL" id="DF145253">
    <property type="protein sequence ID" value="GAA57997.1"/>
    <property type="molecule type" value="Genomic_DNA"/>
</dbReference>
<keyword evidence="11" id="KW-1185">Reference proteome</keyword>
<comment type="cofactor">
    <cofactor evidence="1">
        <name>[4Fe-4S] cluster</name>
        <dbReference type="ChEBI" id="CHEBI:49883"/>
    </cofactor>
</comment>
<dbReference type="PROSITE" id="PS51669">
    <property type="entry name" value="4FE4S_MOW_BIS_MGD"/>
    <property type="match status" value="1"/>
</dbReference>
<reference evidence="10" key="1">
    <citation type="journal article" date="2011" name="Genome Biol.">
        <title>The draft genome of the carcinogenic human liver fluke Clonorchis sinensis.</title>
        <authorList>
            <person name="Wang X."/>
            <person name="Chen W."/>
            <person name="Huang Y."/>
            <person name="Sun J."/>
            <person name="Men J."/>
            <person name="Liu H."/>
            <person name="Luo F."/>
            <person name="Guo L."/>
            <person name="Lv X."/>
            <person name="Deng C."/>
            <person name="Zhou C."/>
            <person name="Fan Y."/>
            <person name="Li X."/>
            <person name="Huang L."/>
            <person name="Hu Y."/>
            <person name="Liang C."/>
            <person name="Hu X."/>
            <person name="Xu J."/>
            <person name="Yu X."/>
        </authorList>
    </citation>
    <scope>NUCLEOTIDE SEQUENCE [LARGE SCALE GENOMIC DNA]</scope>
    <source>
        <strain evidence="10">Henan</strain>
    </source>
</reference>
<evidence type="ECO:0000256" key="4">
    <source>
        <dbReference type="ARBA" id="ARBA00022485"/>
    </source>
</evidence>
<keyword evidence="5" id="KW-0479">Metal-binding</keyword>
<dbReference type="InterPro" id="IPR027467">
    <property type="entry name" value="MopterinOxRdtase_cofactor_BS"/>
</dbReference>
<feature type="domain" description="4Fe-4S Mo/W bis-MGD-type" evidence="9">
    <location>
        <begin position="28"/>
        <end position="91"/>
    </location>
</feature>
<reference key="2">
    <citation type="submission" date="2011-10" db="EMBL/GenBank/DDBJ databases">
        <title>The genome and transcriptome sequence of Clonorchis sinensis provide insights into the carcinogenic liver fluke.</title>
        <authorList>
            <person name="Wang X."/>
            <person name="Huang Y."/>
            <person name="Chen W."/>
            <person name="Liu H."/>
            <person name="Guo L."/>
            <person name="Chen Y."/>
            <person name="Luo F."/>
            <person name="Zhou W."/>
            <person name="Sun J."/>
            <person name="Mao Q."/>
            <person name="Liang P."/>
            <person name="Zhou C."/>
            <person name="Tian Y."/>
            <person name="Men J."/>
            <person name="Lv X."/>
            <person name="Huang L."/>
            <person name="Zhou J."/>
            <person name="Hu Y."/>
            <person name="Li R."/>
            <person name="Zhang F."/>
            <person name="Lei H."/>
            <person name="Li X."/>
            <person name="Hu X."/>
            <person name="Liang C."/>
            <person name="Xu J."/>
            <person name="Wu Z."/>
            <person name="Yu X."/>
        </authorList>
    </citation>
    <scope>NUCLEOTIDE SEQUENCE</scope>
    <source>
        <strain>Henan</strain>
    </source>
</reference>
<dbReference type="SMART" id="SM00926">
    <property type="entry name" value="Molybdop_Fe4S4"/>
    <property type="match status" value="1"/>
</dbReference>
<gene>
    <name evidence="10" type="ORF">CLF_113432</name>
</gene>
<evidence type="ECO:0000313" key="11">
    <source>
        <dbReference type="Proteomes" id="UP000008909"/>
    </source>
</evidence>
<dbReference type="PANTHER" id="PTHR43598">
    <property type="entry name" value="TUNGSTEN-CONTAINING FORMYLMETHANOFURAN DEHYDROGENASE 2 SUBUNIT B"/>
    <property type="match status" value="1"/>
</dbReference>
<dbReference type="Gene3D" id="2.20.25.90">
    <property type="entry name" value="ADC-like domains"/>
    <property type="match status" value="1"/>
</dbReference>
<dbReference type="AlphaFoldDB" id="G7YYG8"/>
<dbReference type="Gene3D" id="3.40.228.10">
    <property type="entry name" value="Dimethylsulfoxide Reductase, domain 2"/>
    <property type="match status" value="1"/>
</dbReference>
<dbReference type="InterPro" id="IPR006656">
    <property type="entry name" value="Mopterin_OxRdtase"/>
</dbReference>
<evidence type="ECO:0000256" key="6">
    <source>
        <dbReference type="ARBA" id="ARBA00023002"/>
    </source>
</evidence>
<dbReference type="Pfam" id="PF00384">
    <property type="entry name" value="Molybdopterin"/>
    <property type="match status" value="2"/>
</dbReference>
<comment type="similarity">
    <text evidence="3">Belongs to the prokaryotic molybdopterin-containing oxidoreductase family.</text>
</comment>
<evidence type="ECO:0000259" key="9">
    <source>
        <dbReference type="PROSITE" id="PS51669"/>
    </source>
</evidence>
<dbReference type="FunFam" id="3.30.200.210:FF:000003">
    <property type="entry name" value="Formate dehydrogenase-N subunit alpha"/>
    <property type="match status" value="1"/>
</dbReference>
<feature type="non-terminal residue" evidence="10">
    <location>
        <position position="256"/>
    </location>
</feature>
<dbReference type="GO" id="GO:0009061">
    <property type="term" value="P:anaerobic respiration"/>
    <property type="evidence" value="ECO:0007669"/>
    <property type="project" value="TreeGrafter"/>
</dbReference>
<evidence type="ECO:0000256" key="1">
    <source>
        <dbReference type="ARBA" id="ARBA00001966"/>
    </source>
</evidence>
<dbReference type="GO" id="GO:0030151">
    <property type="term" value="F:molybdenum ion binding"/>
    <property type="evidence" value="ECO:0007669"/>
    <property type="project" value="TreeGrafter"/>
</dbReference>
<keyword evidence="8" id="KW-0411">Iron-sulfur</keyword>
<comment type="subcellular location">
    <subcellularLocation>
        <location evidence="2">Cell envelope</location>
    </subcellularLocation>
</comment>
<protein>
    <submittedName>
        <fullName evidence="10">Formate dehydrogenase nitrate-inducible major subunit</fullName>
    </submittedName>
</protein>
<accession>G7YYG8</accession>
<evidence type="ECO:0000256" key="8">
    <source>
        <dbReference type="ARBA" id="ARBA00023014"/>
    </source>
</evidence>
<sequence length="256" mass="28277">MAGTTVAALGFAPKQALAQARNYKLLRAKEIRNTCTYCSVGCGLLMYSLGDGAKNAREAIYHIEGDPDHPVSRGALCPKGAGLLDYVNSENRLRYPEYRAPGSDKWQRISWEEAFSRIAKLMKADRDANFIEKNEQGVTVNRWLSTASLAPTFGRGAMTNHWVDIKNANVVMVMGGNAAEAHPVGFRWAMEAKNNNDATLIVVDPRFTRTASVADIYAPIRSGTDITFLSGVLRYLIENNKINAEYVKHYTNASLL</sequence>
<dbReference type="InterPro" id="IPR006963">
    <property type="entry name" value="Mopterin_OxRdtase_4Fe-4S_dom"/>
</dbReference>
<dbReference type="Gene3D" id="3.40.50.740">
    <property type="match status" value="1"/>
</dbReference>
<proteinExistence type="inferred from homology"/>
<dbReference type="Pfam" id="PF04879">
    <property type="entry name" value="Molybdop_Fe4S4"/>
    <property type="match status" value="1"/>
</dbReference>
<dbReference type="GO" id="GO:0051539">
    <property type="term" value="F:4 iron, 4 sulfur cluster binding"/>
    <property type="evidence" value="ECO:0007669"/>
    <property type="project" value="UniProtKB-KW"/>
</dbReference>